<sequence length="133" mass="15311">MIQHIRYISKLQEQIYRACHHEHKGMSVEEASDVYAIPEPTIERILAEVEDIAPQLFPILSASDWGLWQGWLRGDTVKALTLRGSCSERTVSRRIADVKKQLNYARTPTRVRSLNSLEPYACDRILAFREDGE</sequence>
<dbReference type="AlphaFoldDB" id="A0A0F9U8D6"/>
<comment type="caution">
    <text evidence="1">The sequence shown here is derived from an EMBL/GenBank/DDBJ whole genome shotgun (WGS) entry which is preliminary data.</text>
</comment>
<proteinExistence type="predicted"/>
<protein>
    <submittedName>
        <fullName evidence="1">Uncharacterized protein</fullName>
    </submittedName>
</protein>
<evidence type="ECO:0000313" key="1">
    <source>
        <dbReference type="EMBL" id="KKN57526.1"/>
    </source>
</evidence>
<name>A0A0F9U8D6_9ZZZZ</name>
<dbReference type="EMBL" id="LAZR01000799">
    <property type="protein sequence ID" value="KKN57526.1"/>
    <property type="molecule type" value="Genomic_DNA"/>
</dbReference>
<reference evidence="1" key="1">
    <citation type="journal article" date="2015" name="Nature">
        <title>Complex archaea that bridge the gap between prokaryotes and eukaryotes.</title>
        <authorList>
            <person name="Spang A."/>
            <person name="Saw J.H."/>
            <person name="Jorgensen S.L."/>
            <person name="Zaremba-Niedzwiedzka K."/>
            <person name="Martijn J."/>
            <person name="Lind A.E."/>
            <person name="van Eijk R."/>
            <person name="Schleper C."/>
            <person name="Guy L."/>
            <person name="Ettema T.J."/>
        </authorList>
    </citation>
    <scope>NUCLEOTIDE SEQUENCE</scope>
</reference>
<gene>
    <name evidence="1" type="ORF">LCGC14_0561430</name>
</gene>
<organism evidence="1">
    <name type="scientific">marine sediment metagenome</name>
    <dbReference type="NCBI Taxonomy" id="412755"/>
    <lineage>
        <taxon>unclassified sequences</taxon>
        <taxon>metagenomes</taxon>
        <taxon>ecological metagenomes</taxon>
    </lineage>
</organism>
<accession>A0A0F9U8D6</accession>